<comment type="caution">
    <text evidence="2">The sequence shown here is derived from an EMBL/GenBank/DDBJ whole genome shotgun (WGS) entry which is preliminary data.</text>
</comment>
<dbReference type="InterPro" id="IPR011335">
    <property type="entry name" value="Restrct_endonuc-II-like"/>
</dbReference>
<name>A0A423LIB7_PSEFL</name>
<dbReference type="GO" id="GO:0009307">
    <property type="term" value="P:DNA restriction-modification system"/>
    <property type="evidence" value="ECO:0007669"/>
    <property type="project" value="InterPro"/>
</dbReference>
<reference evidence="2 3" key="1">
    <citation type="submission" date="2016-10" db="EMBL/GenBank/DDBJ databases">
        <title>Comparative genome analysis of multiple Pseudomonas spp. focuses on biocontrol and plant growth promoting traits.</title>
        <authorList>
            <person name="Tao X.-Y."/>
            <person name="Taylor C.G."/>
        </authorList>
    </citation>
    <scope>NUCLEOTIDE SEQUENCE [LARGE SCALE GENOMIC DNA]</scope>
    <source>
        <strain evidence="2 3">24D3</strain>
    </source>
</reference>
<dbReference type="SUPFAM" id="SSF52980">
    <property type="entry name" value="Restriction endonuclease-like"/>
    <property type="match status" value="1"/>
</dbReference>
<organism evidence="2 3">
    <name type="scientific">Pseudomonas fluorescens</name>
    <dbReference type="NCBI Taxonomy" id="294"/>
    <lineage>
        <taxon>Bacteria</taxon>
        <taxon>Pseudomonadati</taxon>
        <taxon>Pseudomonadota</taxon>
        <taxon>Gammaproteobacteria</taxon>
        <taxon>Pseudomonadales</taxon>
        <taxon>Pseudomonadaceae</taxon>
        <taxon>Pseudomonas</taxon>
    </lineage>
</organism>
<dbReference type="InterPro" id="IPR011856">
    <property type="entry name" value="tRNA_endonuc-like_dom_sf"/>
</dbReference>
<dbReference type="Gene3D" id="3.40.1350.10">
    <property type="match status" value="1"/>
</dbReference>
<dbReference type="PANTHER" id="PTHR30015:SF7">
    <property type="entry name" value="TYPE IV METHYL-DIRECTED RESTRICTION ENZYME ECOKMRR"/>
    <property type="match status" value="1"/>
</dbReference>
<dbReference type="GO" id="GO:0015666">
    <property type="term" value="F:restriction endodeoxyribonuclease activity"/>
    <property type="evidence" value="ECO:0007669"/>
    <property type="project" value="TreeGrafter"/>
</dbReference>
<dbReference type="AlphaFoldDB" id="A0A423LIB7"/>
<dbReference type="GO" id="GO:0003677">
    <property type="term" value="F:DNA binding"/>
    <property type="evidence" value="ECO:0007669"/>
    <property type="project" value="InterPro"/>
</dbReference>
<evidence type="ECO:0000313" key="2">
    <source>
        <dbReference type="EMBL" id="RON68036.1"/>
    </source>
</evidence>
<dbReference type="Proteomes" id="UP000285757">
    <property type="component" value="Unassembled WGS sequence"/>
</dbReference>
<sequence>MSMDDKYPQLTLTPIEFERHVHSMLNAMGHSLLEYRSEHREVIQGVDGEYEIDVTARFEFLGLEFLVLVECKHYKNSVKRETLQALYDKMCSVGAQKCALFTTSGFQSGALKYAEVHKIATVKVVDGRGIYFTKSMGPKLIEPPPWANLPLVSGWLIDGNQRSVVSEDHGEFLERFLFYGAEIG</sequence>
<proteinExistence type="predicted"/>
<protein>
    <recommendedName>
        <fullName evidence="1">Restriction endonuclease type IV Mrr domain-containing protein</fullName>
    </recommendedName>
</protein>
<dbReference type="InterPro" id="IPR052906">
    <property type="entry name" value="Type_IV_Methyl-Rstrct_Enzyme"/>
</dbReference>
<evidence type="ECO:0000259" key="1">
    <source>
        <dbReference type="Pfam" id="PF04471"/>
    </source>
</evidence>
<feature type="domain" description="Restriction endonuclease type IV Mrr" evidence="1">
    <location>
        <begin position="11"/>
        <end position="128"/>
    </location>
</feature>
<accession>A0A423LIB7</accession>
<gene>
    <name evidence="2" type="ORF">BK671_13915</name>
</gene>
<dbReference type="PANTHER" id="PTHR30015">
    <property type="entry name" value="MRR RESTRICTION SYSTEM PROTEIN"/>
    <property type="match status" value="1"/>
</dbReference>
<dbReference type="Pfam" id="PF04471">
    <property type="entry name" value="Mrr_cat"/>
    <property type="match status" value="1"/>
</dbReference>
<dbReference type="InterPro" id="IPR007560">
    <property type="entry name" value="Restrct_endonuc_IV_Mrr"/>
</dbReference>
<dbReference type="EMBL" id="MOBU01000009">
    <property type="protein sequence ID" value="RON68036.1"/>
    <property type="molecule type" value="Genomic_DNA"/>
</dbReference>
<evidence type="ECO:0000313" key="3">
    <source>
        <dbReference type="Proteomes" id="UP000285757"/>
    </source>
</evidence>